<dbReference type="InterPro" id="IPR047817">
    <property type="entry name" value="ABC2_TM_bact-type"/>
</dbReference>
<dbReference type="InterPro" id="IPR013525">
    <property type="entry name" value="ABC2_TM"/>
</dbReference>
<feature type="transmembrane region" description="Helical" evidence="9">
    <location>
        <begin position="195"/>
        <end position="214"/>
    </location>
</feature>
<evidence type="ECO:0000313" key="12">
    <source>
        <dbReference type="Proteomes" id="UP000321580"/>
    </source>
</evidence>
<gene>
    <name evidence="11" type="ORF">FRY97_08220</name>
</gene>
<keyword evidence="6 9" id="KW-0812">Transmembrane</keyword>
<accession>A0A5C6RN65</accession>
<evidence type="ECO:0000256" key="2">
    <source>
        <dbReference type="ARBA" id="ARBA00007783"/>
    </source>
</evidence>
<dbReference type="Proteomes" id="UP000321580">
    <property type="component" value="Unassembled WGS sequence"/>
</dbReference>
<keyword evidence="5" id="KW-0997">Cell inner membrane</keyword>
<evidence type="ECO:0000256" key="7">
    <source>
        <dbReference type="ARBA" id="ARBA00022989"/>
    </source>
</evidence>
<evidence type="ECO:0000256" key="4">
    <source>
        <dbReference type="ARBA" id="ARBA00022475"/>
    </source>
</evidence>
<keyword evidence="7 9" id="KW-1133">Transmembrane helix</keyword>
<feature type="transmembrane region" description="Helical" evidence="9">
    <location>
        <begin position="253"/>
        <end position="272"/>
    </location>
</feature>
<evidence type="ECO:0000256" key="8">
    <source>
        <dbReference type="ARBA" id="ARBA00023136"/>
    </source>
</evidence>
<feature type="transmembrane region" description="Helical" evidence="9">
    <location>
        <begin position="48"/>
        <end position="69"/>
    </location>
</feature>
<dbReference type="OrthoDB" id="9786910at2"/>
<evidence type="ECO:0000256" key="3">
    <source>
        <dbReference type="ARBA" id="ARBA00022448"/>
    </source>
</evidence>
<feature type="domain" description="ABC transmembrane type-2" evidence="10">
    <location>
        <begin position="50"/>
        <end position="275"/>
    </location>
</feature>
<protein>
    <recommendedName>
        <fullName evidence="9">Transport permease protein</fullName>
    </recommendedName>
</protein>
<comment type="subcellular location">
    <subcellularLocation>
        <location evidence="1">Cell inner membrane</location>
        <topology evidence="1">Multi-pass membrane protein</topology>
    </subcellularLocation>
    <subcellularLocation>
        <location evidence="9">Cell membrane</location>
        <topology evidence="9">Multi-pass membrane protein</topology>
    </subcellularLocation>
</comment>
<dbReference type="PROSITE" id="PS51012">
    <property type="entry name" value="ABC_TM2"/>
    <property type="match status" value="1"/>
</dbReference>
<evidence type="ECO:0000256" key="9">
    <source>
        <dbReference type="RuleBase" id="RU361157"/>
    </source>
</evidence>
<evidence type="ECO:0000256" key="5">
    <source>
        <dbReference type="ARBA" id="ARBA00022519"/>
    </source>
</evidence>
<keyword evidence="4 9" id="KW-1003">Cell membrane</keyword>
<feature type="transmembrane region" description="Helical" evidence="9">
    <location>
        <begin position="164"/>
        <end position="188"/>
    </location>
</feature>
<keyword evidence="12" id="KW-1185">Reference proteome</keyword>
<comment type="caution">
    <text evidence="11">The sequence shown here is derived from an EMBL/GenBank/DDBJ whole genome shotgun (WGS) entry which is preliminary data.</text>
</comment>
<dbReference type="PANTHER" id="PTHR30413:SF8">
    <property type="entry name" value="TRANSPORT PERMEASE PROTEIN"/>
    <property type="match status" value="1"/>
</dbReference>
<dbReference type="RefSeq" id="WP_147166967.1">
    <property type="nucleotide sequence ID" value="NZ_VOOR01000013.1"/>
</dbReference>
<keyword evidence="3 9" id="KW-0813">Transport</keyword>
<evidence type="ECO:0000259" key="10">
    <source>
        <dbReference type="PROSITE" id="PS51012"/>
    </source>
</evidence>
<evidence type="ECO:0000313" key="11">
    <source>
        <dbReference type="EMBL" id="TXB63791.1"/>
    </source>
</evidence>
<name>A0A5C6RN65_9BACT</name>
<feature type="transmembrane region" description="Helical" evidence="9">
    <location>
        <begin position="123"/>
        <end position="152"/>
    </location>
</feature>
<sequence length="283" mass="31854">MQPQNNKYTLVIEPKRSLLDLNLKEVWQYRDLILLFVRRDLVARFKQTILGPAWFLLGPLLSTLVYTLVFNRIAQISTDGAPPMLFYLTGIVGWNYFAACLNGTSSTFTANASIFGKVYFPRLVTPISTVISNLVQFFIQMLLLFVVMLIFWQRGASFQLNLTALLIPVYLVILAAIGLGVGIIISSLTTKYRDLIQLMGFGVQLWMYATPVIYPVSTVPEKYRFVVLLNPIAPIVENFKYGLLGSGSFNLTGLLYAAGFALVFLFLGIVLFNRVEKTFMDTV</sequence>
<dbReference type="EMBL" id="VOOR01000013">
    <property type="protein sequence ID" value="TXB63791.1"/>
    <property type="molecule type" value="Genomic_DNA"/>
</dbReference>
<reference evidence="11 12" key="1">
    <citation type="submission" date="2019-08" db="EMBL/GenBank/DDBJ databases">
        <title>Genome of Phaeodactylibacter luteus.</title>
        <authorList>
            <person name="Bowman J.P."/>
        </authorList>
    </citation>
    <scope>NUCLEOTIDE SEQUENCE [LARGE SCALE GENOMIC DNA]</scope>
    <source>
        <strain evidence="11 12">KCTC 42180</strain>
    </source>
</reference>
<dbReference type="Pfam" id="PF01061">
    <property type="entry name" value="ABC2_membrane"/>
    <property type="match status" value="1"/>
</dbReference>
<dbReference type="GO" id="GO:0015920">
    <property type="term" value="P:lipopolysaccharide transport"/>
    <property type="evidence" value="ECO:0007669"/>
    <property type="project" value="TreeGrafter"/>
</dbReference>
<comment type="similarity">
    <text evidence="2 9">Belongs to the ABC-2 integral membrane protein family.</text>
</comment>
<evidence type="ECO:0000256" key="1">
    <source>
        <dbReference type="ARBA" id="ARBA00004429"/>
    </source>
</evidence>
<dbReference type="GO" id="GO:0140359">
    <property type="term" value="F:ABC-type transporter activity"/>
    <property type="evidence" value="ECO:0007669"/>
    <property type="project" value="InterPro"/>
</dbReference>
<dbReference type="GO" id="GO:0005886">
    <property type="term" value="C:plasma membrane"/>
    <property type="evidence" value="ECO:0007669"/>
    <property type="project" value="UniProtKB-SubCell"/>
</dbReference>
<feature type="transmembrane region" description="Helical" evidence="9">
    <location>
        <begin position="84"/>
        <end position="102"/>
    </location>
</feature>
<evidence type="ECO:0000256" key="6">
    <source>
        <dbReference type="ARBA" id="ARBA00022692"/>
    </source>
</evidence>
<keyword evidence="8 9" id="KW-0472">Membrane</keyword>
<dbReference type="AlphaFoldDB" id="A0A5C6RN65"/>
<dbReference type="PANTHER" id="PTHR30413">
    <property type="entry name" value="INNER MEMBRANE TRANSPORT PERMEASE"/>
    <property type="match status" value="1"/>
</dbReference>
<proteinExistence type="inferred from homology"/>
<organism evidence="11 12">
    <name type="scientific">Phaeodactylibacter luteus</name>
    <dbReference type="NCBI Taxonomy" id="1564516"/>
    <lineage>
        <taxon>Bacteria</taxon>
        <taxon>Pseudomonadati</taxon>
        <taxon>Bacteroidota</taxon>
        <taxon>Saprospiria</taxon>
        <taxon>Saprospirales</taxon>
        <taxon>Haliscomenobacteraceae</taxon>
        <taxon>Phaeodactylibacter</taxon>
    </lineage>
</organism>